<evidence type="ECO:0000256" key="2">
    <source>
        <dbReference type="ARBA" id="ARBA00007951"/>
    </source>
</evidence>
<dbReference type="Pfam" id="PF01120">
    <property type="entry name" value="Alpha_L_fucos"/>
    <property type="match status" value="1"/>
</dbReference>
<evidence type="ECO:0000313" key="9">
    <source>
        <dbReference type="EMBL" id="VGO15677.1"/>
    </source>
</evidence>
<evidence type="ECO:0000256" key="7">
    <source>
        <dbReference type="PIRSR" id="PIRSR001092-1"/>
    </source>
</evidence>
<accession>A0A6C2U7A3</accession>
<proteinExistence type="inferred from homology"/>
<evidence type="ECO:0000256" key="1">
    <source>
        <dbReference type="ARBA" id="ARBA00004071"/>
    </source>
</evidence>
<evidence type="ECO:0000256" key="3">
    <source>
        <dbReference type="ARBA" id="ARBA00012662"/>
    </source>
</evidence>
<evidence type="ECO:0000256" key="6">
    <source>
        <dbReference type="ARBA" id="ARBA00023295"/>
    </source>
</evidence>
<dbReference type="AlphaFoldDB" id="A0A6C2U7A3"/>
<organism evidence="9 10">
    <name type="scientific">Pontiella desulfatans</name>
    <dbReference type="NCBI Taxonomy" id="2750659"/>
    <lineage>
        <taxon>Bacteria</taxon>
        <taxon>Pseudomonadati</taxon>
        <taxon>Kiritimatiellota</taxon>
        <taxon>Kiritimatiellia</taxon>
        <taxon>Kiritimatiellales</taxon>
        <taxon>Pontiellaceae</taxon>
        <taxon>Pontiella</taxon>
    </lineage>
</organism>
<keyword evidence="6" id="KW-0326">Glycosidase</keyword>
<comment type="similarity">
    <text evidence="2">Belongs to the glycosyl hydrolase 29 family.</text>
</comment>
<dbReference type="InterPro" id="IPR016286">
    <property type="entry name" value="FUC_metazoa-typ"/>
</dbReference>
<dbReference type="InterPro" id="IPR000933">
    <property type="entry name" value="Glyco_hydro_29"/>
</dbReference>
<comment type="function">
    <text evidence="1">Alpha-L-fucosidase is responsible for hydrolyzing the alpha-1,6-linked fucose joined to the reducing-end N-acetylglucosamine of the carbohydrate moieties of glycoproteins.</text>
</comment>
<name>A0A6C2U7A3_PONDE</name>
<dbReference type="EMBL" id="CAAHFG010000002">
    <property type="protein sequence ID" value="VGO15677.1"/>
    <property type="molecule type" value="Genomic_DNA"/>
</dbReference>
<reference evidence="9 10" key="1">
    <citation type="submission" date="2019-04" db="EMBL/GenBank/DDBJ databases">
        <authorList>
            <person name="Van Vliet M D."/>
        </authorList>
    </citation>
    <scope>NUCLEOTIDE SEQUENCE [LARGE SCALE GENOMIC DNA]</scope>
    <source>
        <strain evidence="9 10">F1</strain>
    </source>
</reference>
<dbReference type="InterPro" id="IPR057739">
    <property type="entry name" value="Glyco_hydro_29_N"/>
</dbReference>
<dbReference type="PIRSF" id="PIRSF001092">
    <property type="entry name" value="Alpha-L-fucosidase"/>
    <property type="match status" value="1"/>
</dbReference>
<dbReference type="SUPFAM" id="SSF51445">
    <property type="entry name" value="(Trans)glycosidases"/>
    <property type="match status" value="1"/>
</dbReference>
<protein>
    <recommendedName>
        <fullName evidence="3">alpha-L-fucosidase</fullName>
        <ecNumber evidence="3">3.2.1.51</ecNumber>
    </recommendedName>
</protein>
<dbReference type="PROSITE" id="PS51318">
    <property type="entry name" value="TAT"/>
    <property type="match status" value="1"/>
</dbReference>
<dbReference type="PANTHER" id="PTHR10030:SF37">
    <property type="entry name" value="ALPHA-L-FUCOSIDASE-RELATED"/>
    <property type="match status" value="1"/>
</dbReference>
<evidence type="ECO:0000259" key="8">
    <source>
        <dbReference type="Pfam" id="PF01120"/>
    </source>
</evidence>
<dbReference type="RefSeq" id="WP_136081224.1">
    <property type="nucleotide sequence ID" value="NZ_CAAHFG010000002.1"/>
</dbReference>
<feature type="domain" description="Glycoside hydrolase family 29 N-terminal" evidence="8">
    <location>
        <begin position="52"/>
        <end position="365"/>
    </location>
</feature>
<dbReference type="PANTHER" id="PTHR10030">
    <property type="entry name" value="ALPHA-L-FUCOSIDASE"/>
    <property type="match status" value="1"/>
</dbReference>
<keyword evidence="4" id="KW-0732">Signal</keyword>
<dbReference type="SMART" id="SM00812">
    <property type="entry name" value="Alpha_L_fucos"/>
    <property type="match status" value="1"/>
</dbReference>
<keyword evidence="5" id="KW-0378">Hydrolase</keyword>
<dbReference type="EC" id="3.2.1.51" evidence="3"/>
<evidence type="ECO:0000256" key="5">
    <source>
        <dbReference type="ARBA" id="ARBA00022801"/>
    </source>
</evidence>
<dbReference type="GO" id="GO:0006004">
    <property type="term" value="P:fucose metabolic process"/>
    <property type="evidence" value="ECO:0007669"/>
    <property type="project" value="InterPro"/>
</dbReference>
<sequence length="368" mass="41795">MTIQTLNRRSLLRNGAAATAALTVSPSVFGERAVPSYLNKQAALYQTDPRAAALEYFKAADFGLFIHYGLYSLLGRGEWVQLKDKIHVAEYAKLADRFTAEKFDADFITDMALDAGMTYVNLTTRHHDSFCLFDSKYTDFKSTNSPAKRDLVGELAEQCRKKNMGFYLYYSHGRDWRHPHAPNNGDWGGNARPKYDAQEPFYKYGEEQDLQIYVEFMKNQITELLTNYGPVGGIWLDGEGTPKSRKNRLHEFKLQELYDHIRSLQPQALVSYKHGLTGTEDFKAPERKFEGTSDVPLEFCDTLQPWKWGYDKSLDGKHKTADQVMEMLGKARGMDGNLLLNVGPLPDGSIHPEDLKTLAEVGKRLRNA</sequence>
<dbReference type="GO" id="GO:0005764">
    <property type="term" value="C:lysosome"/>
    <property type="evidence" value="ECO:0007669"/>
    <property type="project" value="TreeGrafter"/>
</dbReference>
<gene>
    <name evidence="9" type="ORF">PDESU_04262</name>
</gene>
<dbReference type="GO" id="GO:0016139">
    <property type="term" value="P:glycoside catabolic process"/>
    <property type="evidence" value="ECO:0007669"/>
    <property type="project" value="TreeGrafter"/>
</dbReference>
<dbReference type="PRINTS" id="PR00741">
    <property type="entry name" value="GLHYDRLASE29"/>
</dbReference>
<dbReference type="Gene3D" id="3.20.20.80">
    <property type="entry name" value="Glycosidases"/>
    <property type="match status" value="1"/>
</dbReference>
<dbReference type="InterPro" id="IPR017853">
    <property type="entry name" value="GH"/>
</dbReference>
<feature type="site" description="May be important for catalysis" evidence="7">
    <location>
        <position position="300"/>
    </location>
</feature>
<dbReference type="GO" id="GO:0004560">
    <property type="term" value="F:alpha-L-fucosidase activity"/>
    <property type="evidence" value="ECO:0007669"/>
    <property type="project" value="InterPro"/>
</dbReference>
<dbReference type="InterPro" id="IPR006311">
    <property type="entry name" value="TAT_signal"/>
</dbReference>
<keyword evidence="10" id="KW-1185">Reference proteome</keyword>
<evidence type="ECO:0000256" key="4">
    <source>
        <dbReference type="ARBA" id="ARBA00022729"/>
    </source>
</evidence>
<evidence type="ECO:0000313" key="10">
    <source>
        <dbReference type="Proteomes" id="UP000366872"/>
    </source>
</evidence>
<dbReference type="Proteomes" id="UP000366872">
    <property type="component" value="Unassembled WGS sequence"/>
</dbReference>